<evidence type="ECO:0000256" key="1">
    <source>
        <dbReference type="ARBA" id="ARBA00022737"/>
    </source>
</evidence>
<dbReference type="InterPro" id="IPR003961">
    <property type="entry name" value="FN3_dom"/>
</dbReference>
<feature type="non-terminal residue" evidence="3">
    <location>
        <position position="583"/>
    </location>
</feature>
<feature type="domain" description="Fibronectin type-III" evidence="2">
    <location>
        <begin position="286"/>
        <end position="380"/>
    </location>
</feature>
<dbReference type="PANTHER" id="PTHR46708">
    <property type="entry name" value="TENASCIN"/>
    <property type="match status" value="1"/>
</dbReference>
<sequence>LILHVMSCAVFSYGIVRCPSKSEWRLRASWFCNGTDTKKYACLYNALQLDYEESCKFQPVISGNGVQYVIHVYPNPEPCRKHGSYQPFALGSNVSSNCVFYKSTCTEEGQVLFRPGSHSHDLTCRCDFELGFGFVGETQNTCDCIPSKEDCSCYLKKSQCKPKHNFLADFVGRRSSVIILSGLIAAFILIGPYNFKVNLEGDFVRLSWSISDKVPNDDIKNYKIYNTLNNSWSSIKPILVKKEKFYLLTPLLPKKTYRFKVSVCFKNGVESKCSKEETFNTELPSQPQSFEICGENRKLLLLWEPPKNNLIELEYYSLKMSTDDWASSKVIRLDNNILKYEIKDTKEDMDYRFELVACSNSVNSLPSNKTYHTRHGTYGAGVIYATDSLTEDIKDFVKEEVVKEVVKVCNGLPGDQTLLESSASDGSIVVEFTFISEDFNEKKVLHESLKNALQKRVFGPWTVHFKKFWLKRFNDPSPPQLVYASSVENGVLVSWKEPICTFFKTKEYVVEYTRNDWISKEEITVPVDMNSFFITKVLPSAKIQVKVYTGICHSIRSLPSLEVSTVVEGKNTTFYYYADTGKT</sequence>
<dbReference type="SUPFAM" id="SSF49265">
    <property type="entry name" value="Fibronectin type III"/>
    <property type="match status" value="2"/>
</dbReference>
<keyword evidence="4" id="KW-1185">Reference proteome</keyword>
<dbReference type="PROSITE" id="PS50853">
    <property type="entry name" value="FN3"/>
    <property type="match status" value="3"/>
</dbReference>
<evidence type="ECO:0000259" key="2">
    <source>
        <dbReference type="PROSITE" id="PS50853"/>
    </source>
</evidence>
<proteinExistence type="predicted"/>
<dbReference type="CDD" id="cd00063">
    <property type="entry name" value="FN3"/>
    <property type="match status" value="3"/>
</dbReference>
<evidence type="ECO:0000313" key="4">
    <source>
        <dbReference type="Proteomes" id="UP000596742"/>
    </source>
</evidence>
<organism evidence="3 4">
    <name type="scientific">Mytilus galloprovincialis</name>
    <name type="common">Mediterranean mussel</name>
    <dbReference type="NCBI Taxonomy" id="29158"/>
    <lineage>
        <taxon>Eukaryota</taxon>
        <taxon>Metazoa</taxon>
        <taxon>Spiralia</taxon>
        <taxon>Lophotrochozoa</taxon>
        <taxon>Mollusca</taxon>
        <taxon>Bivalvia</taxon>
        <taxon>Autobranchia</taxon>
        <taxon>Pteriomorphia</taxon>
        <taxon>Mytilida</taxon>
        <taxon>Mytiloidea</taxon>
        <taxon>Mytilidae</taxon>
        <taxon>Mytilinae</taxon>
        <taxon>Mytilus</taxon>
    </lineage>
</organism>
<feature type="domain" description="Fibronectin type-III" evidence="2">
    <location>
        <begin position="475"/>
        <end position="570"/>
    </location>
</feature>
<keyword evidence="1" id="KW-0677">Repeat</keyword>
<dbReference type="Proteomes" id="UP000596742">
    <property type="component" value="Unassembled WGS sequence"/>
</dbReference>
<protein>
    <recommendedName>
        <fullName evidence="2">Fibronectin type-III domain-containing protein</fullName>
    </recommendedName>
</protein>
<gene>
    <name evidence="3" type="ORF">MGAL_10B060242</name>
</gene>
<name>A0A8B6GAZ0_MYTGA</name>
<comment type="caution">
    <text evidence="3">The sequence shown here is derived from an EMBL/GenBank/DDBJ whole genome shotgun (WGS) entry which is preliminary data.</text>
</comment>
<feature type="domain" description="Fibronectin type-III" evidence="2">
    <location>
        <begin position="191"/>
        <end position="284"/>
    </location>
</feature>
<dbReference type="SMART" id="SM00060">
    <property type="entry name" value="FN3"/>
    <property type="match status" value="3"/>
</dbReference>
<dbReference type="EMBL" id="UYJE01008136">
    <property type="protein sequence ID" value="VDI61359.1"/>
    <property type="molecule type" value="Genomic_DNA"/>
</dbReference>
<accession>A0A8B6GAZ0</accession>
<dbReference type="InterPro" id="IPR036116">
    <property type="entry name" value="FN3_sf"/>
</dbReference>
<dbReference type="Gene3D" id="2.60.40.10">
    <property type="entry name" value="Immunoglobulins"/>
    <property type="match status" value="3"/>
</dbReference>
<dbReference type="PANTHER" id="PTHR46708:SF2">
    <property type="entry name" value="FIBRONECTIN TYPE-III DOMAIN-CONTAINING PROTEIN"/>
    <property type="match status" value="1"/>
</dbReference>
<dbReference type="InterPro" id="IPR013783">
    <property type="entry name" value="Ig-like_fold"/>
</dbReference>
<evidence type="ECO:0000313" key="3">
    <source>
        <dbReference type="EMBL" id="VDI61359.1"/>
    </source>
</evidence>
<dbReference type="InterPro" id="IPR050991">
    <property type="entry name" value="ECM_Regulatory_Proteins"/>
</dbReference>
<dbReference type="AlphaFoldDB" id="A0A8B6GAZ0"/>
<reference evidence="3" key="1">
    <citation type="submission" date="2018-11" db="EMBL/GenBank/DDBJ databases">
        <authorList>
            <person name="Alioto T."/>
            <person name="Alioto T."/>
        </authorList>
    </citation>
    <scope>NUCLEOTIDE SEQUENCE</scope>
</reference>
<dbReference type="OrthoDB" id="10448216at2759"/>